<organism evidence="8">
    <name type="scientific">Octactis speculum</name>
    <dbReference type="NCBI Taxonomy" id="3111310"/>
    <lineage>
        <taxon>Eukaryota</taxon>
        <taxon>Sar</taxon>
        <taxon>Stramenopiles</taxon>
        <taxon>Ochrophyta</taxon>
        <taxon>Dictyochophyceae</taxon>
        <taxon>Dictyochales</taxon>
        <taxon>Dictyochaceae</taxon>
        <taxon>Octactis</taxon>
    </lineage>
</organism>
<accession>A0A7S2GVP1</accession>
<feature type="domain" description="MSP" evidence="7">
    <location>
        <begin position="21"/>
        <end position="176"/>
    </location>
</feature>
<dbReference type="InterPro" id="IPR000535">
    <property type="entry name" value="MSP_dom"/>
</dbReference>
<feature type="transmembrane region" description="Helical" evidence="6">
    <location>
        <begin position="300"/>
        <end position="318"/>
    </location>
</feature>
<dbReference type="InterPro" id="IPR008962">
    <property type="entry name" value="PapD-like_sf"/>
</dbReference>
<dbReference type="PANTHER" id="PTHR10809">
    <property type="entry name" value="VESICLE-ASSOCIATED MEMBRANE PROTEIN-ASSOCIATED PROTEIN"/>
    <property type="match status" value="1"/>
</dbReference>
<comment type="similarity">
    <text evidence="2">Belongs to the VAMP-associated protein (VAP) (TC 9.B.17) family.</text>
</comment>
<evidence type="ECO:0000256" key="2">
    <source>
        <dbReference type="ARBA" id="ARBA00008932"/>
    </source>
</evidence>
<evidence type="ECO:0000256" key="6">
    <source>
        <dbReference type="SAM" id="Phobius"/>
    </source>
</evidence>
<gene>
    <name evidence="8" type="ORF">DSPE1174_LOCUS27796</name>
</gene>
<keyword evidence="3 6" id="KW-0812">Transmembrane</keyword>
<evidence type="ECO:0000256" key="3">
    <source>
        <dbReference type="ARBA" id="ARBA00022692"/>
    </source>
</evidence>
<dbReference type="InterPro" id="IPR013783">
    <property type="entry name" value="Ig-like_fold"/>
</dbReference>
<evidence type="ECO:0000256" key="1">
    <source>
        <dbReference type="ARBA" id="ARBA00004211"/>
    </source>
</evidence>
<dbReference type="SUPFAM" id="SSF49354">
    <property type="entry name" value="PapD-like"/>
    <property type="match status" value="1"/>
</dbReference>
<protein>
    <recommendedName>
        <fullName evidence="7">MSP domain-containing protein</fullName>
    </recommendedName>
</protein>
<sequence length="319" mass="35329">MNPNNYGKGSSAPNVPFPQAHLIMDPEKALTFTWSYPQDPMLREQAIRQSPPKTVLKARNPDLKTVVAFKVKTTAPKRYVVRPPQGFVRPGEEATIVMSMVIKDSMELADKLHSGETVDEAKTNKFLVQFTDVEEDFYTQKLEDASDKDIASALSSMWGEVDKKKITSVKLTTKFNMAPGTEKKPGDRNCQLPADSPSVDDMNDDFLFMKGKNTKDPSYAKGSQEGAIFAELSALRKKYDDLVAYTVVLTGERDYLNNECQIMKDKLELEVASKRTEENSGGGTETQVVSKPETTSSMTLLIQAFAIALIAFVAGSFLT</sequence>
<dbReference type="AlphaFoldDB" id="A0A7S2GVP1"/>
<dbReference type="GO" id="GO:0005886">
    <property type="term" value="C:plasma membrane"/>
    <property type="evidence" value="ECO:0007669"/>
    <property type="project" value="TreeGrafter"/>
</dbReference>
<reference evidence="8" key="1">
    <citation type="submission" date="2021-01" db="EMBL/GenBank/DDBJ databases">
        <authorList>
            <person name="Corre E."/>
            <person name="Pelletier E."/>
            <person name="Niang G."/>
            <person name="Scheremetjew M."/>
            <person name="Finn R."/>
            <person name="Kale V."/>
            <person name="Holt S."/>
            <person name="Cochrane G."/>
            <person name="Meng A."/>
            <person name="Brown T."/>
            <person name="Cohen L."/>
        </authorList>
    </citation>
    <scope>NUCLEOTIDE SEQUENCE</scope>
    <source>
        <strain evidence="8">CCMP1381</strain>
    </source>
</reference>
<dbReference type="PROSITE" id="PS50202">
    <property type="entry name" value="MSP"/>
    <property type="match status" value="1"/>
</dbReference>
<evidence type="ECO:0000259" key="7">
    <source>
        <dbReference type="PROSITE" id="PS50202"/>
    </source>
</evidence>
<dbReference type="GO" id="GO:0005789">
    <property type="term" value="C:endoplasmic reticulum membrane"/>
    <property type="evidence" value="ECO:0007669"/>
    <property type="project" value="InterPro"/>
</dbReference>
<dbReference type="Gene3D" id="2.60.40.10">
    <property type="entry name" value="Immunoglobulins"/>
    <property type="match status" value="1"/>
</dbReference>
<evidence type="ECO:0000256" key="5">
    <source>
        <dbReference type="ARBA" id="ARBA00023136"/>
    </source>
</evidence>
<dbReference type="GO" id="GO:0090158">
    <property type="term" value="P:endoplasmic reticulum membrane organization"/>
    <property type="evidence" value="ECO:0007669"/>
    <property type="project" value="TreeGrafter"/>
</dbReference>
<dbReference type="InterPro" id="IPR016763">
    <property type="entry name" value="VAP"/>
</dbReference>
<keyword evidence="5 6" id="KW-0472">Membrane</keyword>
<name>A0A7S2GVP1_9STRA</name>
<dbReference type="GO" id="GO:0061817">
    <property type="term" value="P:endoplasmic reticulum-plasma membrane tethering"/>
    <property type="evidence" value="ECO:0007669"/>
    <property type="project" value="TreeGrafter"/>
</dbReference>
<dbReference type="PANTHER" id="PTHR10809:SF6">
    <property type="entry name" value="AT11025P-RELATED"/>
    <property type="match status" value="1"/>
</dbReference>
<dbReference type="Pfam" id="PF00635">
    <property type="entry name" value="Motile_Sperm"/>
    <property type="match status" value="1"/>
</dbReference>
<evidence type="ECO:0000256" key="4">
    <source>
        <dbReference type="ARBA" id="ARBA00022989"/>
    </source>
</evidence>
<keyword evidence="4 6" id="KW-1133">Transmembrane helix</keyword>
<dbReference type="EMBL" id="HBGS01053901">
    <property type="protein sequence ID" value="CAD9472949.1"/>
    <property type="molecule type" value="Transcribed_RNA"/>
</dbReference>
<comment type="subcellular location">
    <subcellularLocation>
        <location evidence="1">Membrane</location>
        <topology evidence="1">Single-pass type IV membrane protein</topology>
    </subcellularLocation>
</comment>
<proteinExistence type="inferred from homology"/>
<evidence type="ECO:0000313" key="8">
    <source>
        <dbReference type="EMBL" id="CAD9472949.1"/>
    </source>
</evidence>